<evidence type="ECO:0000256" key="10">
    <source>
        <dbReference type="ARBA" id="ARBA00023157"/>
    </source>
</evidence>
<dbReference type="Gene3D" id="2.10.25.10">
    <property type="entry name" value="Laminin"/>
    <property type="match status" value="9"/>
</dbReference>
<keyword evidence="11" id="KW-0325">Glycoprotein</keyword>
<comment type="caution">
    <text evidence="20">The sequence shown here is derived from an EMBL/GenBank/DDBJ whole genome shotgun (WGS) entry which is preliminary data.</text>
</comment>
<dbReference type="FunFam" id="2.10.25.10:FF:000224">
    <property type="entry name" value="Usherin"/>
    <property type="match status" value="1"/>
</dbReference>
<feature type="disulfide bond" evidence="16">
    <location>
        <begin position="869"/>
        <end position="878"/>
    </location>
</feature>
<evidence type="ECO:0000259" key="18">
    <source>
        <dbReference type="PROSITE" id="PS50027"/>
    </source>
</evidence>
<evidence type="ECO:0000256" key="5">
    <source>
        <dbReference type="ARBA" id="ARBA00022606"/>
    </source>
</evidence>
<protein>
    <recommendedName>
        <fullName evidence="15">Usherin</fullName>
    </recommendedName>
</protein>
<dbReference type="InterPro" id="IPR008211">
    <property type="entry name" value="Laminin_N"/>
</dbReference>
<dbReference type="SMART" id="SM00181">
    <property type="entry name" value="EGF"/>
    <property type="match status" value="7"/>
</dbReference>
<evidence type="ECO:0000259" key="19">
    <source>
        <dbReference type="PROSITE" id="PS51117"/>
    </source>
</evidence>
<dbReference type="InterPro" id="IPR050440">
    <property type="entry name" value="Laminin/Netrin_ECM"/>
</dbReference>
<feature type="disulfide bond" evidence="16">
    <location>
        <begin position="1016"/>
        <end position="1028"/>
    </location>
</feature>
<evidence type="ECO:0000256" key="14">
    <source>
        <dbReference type="ARBA" id="ARBA00023305"/>
    </source>
</evidence>
<organism evidence="20 21">
    <name type="scientific">Elysia crispata</name>
    <name type="common">lettuce slug</name>
    <dbReference type="NCBI Taxonomy" id="231223"/>
    <lineage>
        <taxon>Eukaryota</taxon>
        <taxon>Metazoa</taxon>
        <taxon>Spiralia</taxon>
        <taxon>Lophotrochozoa</taxon>
        <taxon>Mollusca</taxon>
        <taxon>Gastropoda</taxon>
        <taxon>Heterobranchia</taxon>
        <taxon>Euthyneura</taxon>
        <taxon>Panpulmonata</taxon>
        <taxon>Sacoglossa</taxon>
        <taxon>Placobranchoidea</taxon>
        <taxon>Plakobranchidae</taxon>
        <taxon>Elysia</taxon>
    </lineage>
</organism>
<dbReference type="Pfam" id="PF00055">
    <property type="entry name" value="Laminin_N"/>
    <property type="match status" value="1"/>
</dbReference>
<dbReference type="InterPro" id="IPR000742">
    <property type="entry name" value="EGF"/>
</dbReference>
<evidence type="ECO:0000313" key="21">
    <source>
        <dbReference type="Proteomes" id="UP001283361"/>
    </source>
</evidence>
<dbReference type="GO" id="GO:0007605">
    <property type="term" value="P:sensory perception of sound"/>
    <property type="evidence" value="ECO:0007669"/>
    <property type="project" value="UniProtKB-KW"/>
</dbReference>
<evidence type="ECO:0000256" key="7">
    <source>
        <dbReference type="ARBA" id="ARBA00022737"/>
    </source>
</evidence>
<feature type="domain" description="Laminin EGF-like" evidence="18">
    <location>
        <begin position="1271"/>
        <end position="1332"/>
    </location>
</feature>
<dbReference type="PANTHER" id="PTHR10574">
    <property type="entry name" value="NETRIN/LAMININ-RELATED"/>
    <property type="match status" value="1"/>
</dbReference>
<dbReference type="PROSITE" id="PS51117">
    <property type="entry name" value="LAMININ_NTER"/>
    <property type="match status" value="1"/>
</dbReference>
<keyword evidence="14" id="KW-0844">Vision</keyword>
<dbReference type="InterPro" id="IPR000034">
    <property type="entry name" value="Laminin_IV"/>
</dbReference>
<name>A0AAE1AT03_9GAST</name>
<feature type="domain" description="Laminin EGF-like" evidence="18">
    <location>
        <begin position="969"/>
        <end position="1015"/>
    </location>
</feature>
<dbReference type="GO" id="GO:0005576">
    <property type="term" value="C:extracellular region"/>
    <property type="evidence" value="ECO:0007669"/>
    <property type="project" value="UniProtKB-SubCell"/>
</dbReference>
<evidence type="ECO:0000256" key="13">
    <source>
        <dbReference type="ARBA" id="ARBA00023292"/>
    </source>
</evidence>
<dbReference type="InterPro" id="IPR002049">
    <property type="entry name" value="LE_dom"/>
</dbReference>
<evidence type="ECO:0000256" key="6">
    <source>
        <dbReference type="ARBA" id="ARBA00022729"/>
    </source>
</evidence>
<keyword evidence="8" id="KW-1009">Hearing</keyword>
<accession>A0AAE1AT03</accession>
<keyword evidence="12" id="KW-0966">Cell projection</keyword>
<keyword evidence="3" id="KW-1003">Cell membrane</keyword>
<feature type="disulfide bond" evidence="16">
    <location>
        <begin position="989"/>
        <end position="998"/>
    </location>
</feature>
<dbReference type="PROSITE" id="PS50027">
    <property type="entry name" value="EGF_LAM_2"/>
    <property type="match status" value="6"/>
</dbReference>
<keyword evidence="5" id="KW-0716">Sensory transduction</keyword>
<keyword evidence="7" id="KW-0677">Repeat</keyword>
<dbReference type="SUPFAM" id="SSF49785">
    <property type="entry name" value="Galactose-binding domain-like"/>
    <property type="match status" value="1"/>
</dbReference>
<keyword evidence="4" id="KW-0964">Secreted</keyword>
<dbReference type="InterPro" id="IPR056863">
    <property type="entry name" value="LMN_ATRN_NET-like_EGF"/>
</dbReference>
<dbReference type="SUPFAM" id="SSF57196">
    <property type="entry name" value="EGF/Laminin"/>
    <property type="match status" value="7"/>
</dbReference>
<proteinExistence type="predicted"/>
<keyword evidence="10 16" id="KW-1015">Disulfide bond</keyword>
<dbReference type="Pfam" id="PF00053">
    <property type="entry name" value="EGF_laminin"/>
    <property type="match status" value="9"/>
</dbReference>
<keyword evidence="13 16" id="KW-0424">Laminin EGF-like domain</keyword>
<keyword evidence="6" id="KW-0732">Signal</keyword>
<feature type="disulfide bond" evidence="16">
    <location>
        <begin position="1354"/>
        <end position="1363"/>
    </location>
</feature>
<feature type="domain" description="Laminin EGF-like" evidence="18">
    <location>
        <begin position="501"/>
        <end position="554"/>
    </location>
</feature>
<evidence type="ECO:0000256" key="11">
    <source>
        <dbReference type="ARBA" id="ARBA00023180"/>
    </source>
</evidence>
<dbReference type="Proteomes" id="UP001283361">
    <property type="component" value="Unassembled WGS sequence"/>
</dbReference>
<dbReference type="PANTHER" id="PTHR10574:SF440">
    <property type="entry name" value="LAMININ EGF-LIKE DOMAIN-CONTAINING PROTEIN"/>
    <property type="match status" value="1"/>
</dbReference>
<feature type="disulfide bond" evidence="16">
    <location>
        <begin position="1333"/>
        <end position="1345"/>
    </location>
</feature>
<feature type="domain" description="Laminin N-terminal" evidence="19">
    <location>
        <begin position="80"/>
        <end position="324"/>
    </location>
</feature>
<feature type="disulfide bond" evidence="16">
    <location>
        <begin position="1335"/>
        <end position="1352"/>
    </location>
</feature>
<feature type="disulfide bond" evidence="16">
    <location>
        <begin position="524"/>
        <end position="533"/>
    </location>
</feature>
<evidence type="ECO:0000256" key="15">
    <source>
        <dbReference type="ARBA" id="ARBA00072076"/>
    </source>
</evidence>
<evidence type="ECO:0000256" key="2">
    <source>
        <dbReference type="ARBA" id="ARBA00004613"/>
    </source>
</evidence>
<evidence type="ECO:0000256" key="3">
    <source>
        <dbReference type="ARBA" id="ARBA00022475"/>
    </source>
</evidence>
<feature type="domain" description="Laminin EGF-like" evidence="18">
    <location>
        <begin position="844"/>
        <end position="895"/>
    </location>
</feature>
<dbReference type="GO" id="GO:0009887">
    <property type="term" value="P:animal organ morphogenesis"/>
    <property type="evidence" value="ECO:0007669"/>
    <property type="project" value="TreeGrafter"/>
</dbReference>
<dbReference type="InterPro" id="IPR008979">
    <property type="entry name" value="Galactose-bd-like_sf"/>
</dbReference>
<feature type="domain" description="Laminin EGF-like" evidence="18">
    <location>
        <begin position="1333"/>
        <end position="1380"/>
    </location>
</feature>
<evidence type="ECO:0000256" key="9">
    <source>
        <dbReference type="ARBA" id="ARBA00023136"/>
    </source>
</evidence>
<dbReference type="FunFam" id="2.10.25.10:FF:000094">
    <property type="entry name" value="Laminin subunit alpha-2"/>
    <property type="match status" value="1"/>
</dbReference>
<sequence>MTKIPTEPVTSRSRSRSDHSRTVLTSSCRSTQNQRPVRSARCSLPIHLSFPLVLLLFLCAGGPETAQAAYDVCYDEMMEKALACSPGTNDVIPNSGVTVTVEPASGTCGNPASTYRLMGDRSNTIRTCNAASDTDRHPPSYMVDGDRDTWWQSINSSPGSDLTINVTFSFNKKYRLAGNVLLTFAAGRPEKMIIEKSVDHGQTWSPLEFYARNCDEFASVVNPDATITVDNPTATICTNRYVETSSRAVPGRRVEVNNEDRFVLFLGQYYSNFEAFYAALENTDLLDFLIFTDLRLQMLRPASDGKSNYDMYYYAISNVQVVARCYCNSHASECNYTDTEVVCDCQHFTTGKDCERCLPLYNERPWQRGSYLEYPTGEANACEKCECNEHADSCTYNATYGRGQCNDCQHNTEGYHCERCASMFYPNASLQLSDINICVACNCEALGVEGSDFKCTQAETPTAPAGQCSCKDLVTGRKCDSCVAGYWGLITGSTPGTCTACGCNLDGTASQSNTCDQLTGQCPCKTSVTGTLCDTCADGYYAFPTGNPQRECLSCNCDKGGSLSQTCDKTSGVCSCRTGVTRDKCDRTIDGRYVPALDGLSLEPIGGPCPLTSGLYTDDAPFDGRQFAQCDLGGGTLTLSLSPIPGGMVQMAIEWPYYLAIRYTTNATNIDGTITITPTGNTAVSLAPLSARLGQDVNPTCPLTSGAVQFPVTFTKDKSSAVVTTPNNMTLDARCQYSLSLQLTPGVTNPNTTRKRRRRRAIGDGPFISIDSVVPLPALSSGDGSVSFNVLADAEDPSQVLTQYTDCLHQLASLTTRPLAMSTSPCNDLFFSVGSELYNGALDCSCNSVGTGSGPVSNVCQDLGGQCSCLPGVSGRTCDQCTPGFYNLTETGCEPCNCYPQGSSNGACDYTTGQCSCRANIVLASDAEAGTVTAGVPSSTGKPIEIDGTCSFCRPNFYGINEGAGCKECGCNAQGSTSLQCDESGQCPCKDSVQGLKCDVCKDGFYGFGAEGCTACNCSAAGSLSLNCDQAAGTCDCKTNAEGNKCADCKPGFFNLADYNPDGCQPCFCFGHGATCDSAQGFEVATIQLFNPKTPEDFTPLLGDRHTSYSQPIKLWLTADFTLDISGSVILSLTGNGRTVQHRAANDTVLTVGHTTMYETRLLWREWETVADDQSTSPTSPQDLLGVLAGLQEVSPITRSSGQEITMSLLSLTTAKLADPLQTPDEPATFVEQCVCNPVANVAGLSCETCSTGHRRPAPVNVTSYDTCVPCDCSGRGATSPPECNELSGVCLNCRNGTTGNQCELCSDHVIGPECDTCEDEYWGLAEDGCRACNCSIPGSTSTICNKEDGQCACAAHVIGRTCGECEENYHDLTDSGCVECDSCYGVVLTEIGPLRTMTANLSAEVSLVEANDFTSTLGPFMQRLQEATSNTNALVTFLDSAQASENEILVQIASFSSSLDSVETGLEQLKYNTTVDIGSTLQNVNSLLLTAQAFRTLMENGVKPAHGKIATLKAEAGRLTNLVSSLQNVETKLVTLADSNSADQAILDQLSSLNSTVTTAAALADTVLQNAQEAADVHQATSLGLLALESRLLSLANQAARTLADAKTLSSRSADTKATRQRLDGVLAQLKTFSVNYGAVDARLRSAQAITSSTRTETSGEFAIFSPTNLKALASVETVEDLSNQTSAIVNQATHWLGRSTAAEQKALGFQSEAIGLLQEAQSTLDVVTNFDSKVADVQQRATKALEQVAQLTQLSQQVMNETTTLTETLVTLGETASQAREASQQAFQIISQKQQQLFSVTAPNEELSIRLATLSDGSIQRRAAVNEARDNIVTPAQETCANLNADVSSFQTNLLATETNLTQTLQVTSSVTQRANALLVRLRSLASVDNAETLVANVQQAVAGLNIESLRATLLDLQSKQTAQAEEITRLTGLKNGLQTRLNNLKVLRDQIIN</sequence>
<dbReference type="Gene3D" id="2.170.300.10">
    <property type="entry name" value="Tie2 ligand-binding domain superfamily"/>
    <property type="match status" value="2"/>
</dbReference>
<feature type="disulfide bond" evidence="16">
    <location>
        <begin position="969"/>
        <end position="981"/>
    </location>
</feature>
<dbReference type="GO" id="GO:0007601">
    <property type="term" value="P:visual perception"/>
    <property type="evidence" value="ECO:0007669"/>
    <property type="project" value="UniProtKB-KW"/>
</dbReference>
<dbReference type="Pfam" id="PF24973">
    <property type="entry name" value="EGF_LMN_ATRN"/>
    <property type="match status" value="2"/>
</dbReference>
<dbReference type="Pfam" id="PF00052">
    <property type="entry name" value="Laminin_B"/>
    <property type="match status" value="1"/>
</dbReference>
<dbReference type="Gene3D" id="2.60.120.260">
    <property type="entry name" value="Galactose-binding domain-like"/>
    <property type="match status" value="1"/>
</dbReference>
<evidence type="ECO:0000256" key="4">
    <source>
        <dbReference type="ARBA" id="ARBA00022525"/>
    </source>
</evidence>
<dbReference type="EMBL" id="JAWDGP010001326">
    <property type="protein sequence ID" value="KAK3792821.1"/>
    <property type="molecule type" value="Genomic_DNA"/>
</dbReference>
<dbReference type="SMART" id="SM00180">
    <property type="entry name" value="EGF_Lam"/>
    <property type="match status" value="11"/>
</dbReference>
<dbReference type="CDD" id="cd00055">
    <property type="entry name" value="EGF_Lam"/>
    <property type="match status" value="11"/>
</dbReference>
<comment type="subcellular location">
    <subcellularLocation>
        <location evidence="1">Cell projection</location>
        <location evidence="1">Stereocilium membrane</location>
    </subcellularLocation>
    <subcellularLocation>
        <location evidence="2">Secreted</location>
    </subcellularLocation>
</comment>
<dbReference type="GO" id="GO:0009888">
    <property type="term" value="P:tissue development"/>
    <property type="evidence" value="ECO:0007669"/>
    <property type="project" value="TreeGrafter"/>
</dbReference>
<feature type="domain" description="Laminin EGF-like" evidence="18">
    <location>
        <begin position="1016"/>
        <end position="1066"/>
    </location>
</feature>
<feature type="disulfide bond" evidence="16">
    <location>
        <begin position="1018"/>
        <end position="1035"/>
    </location>
</feature>
<feature type="region of interest" description="Disordered" evidence="17">
    <location>
        <begin position="1"/>
        <end position="30"/>
    </location>
</feature>
<keyword evidence="9" id="KW-0472">Membrane</keyword>
<evidence type="ECO:0000256" key="12">
    <source>
        <dbReference type="ARBA" id="ARBA00023273"/>
    </source>
</evidence>
<gene>
    <name evidence="20" type="ORF">RRG08_038551</name>
</gene>
<evidence type="ECO:0000256" key="1">
    <source>
        <dbReference type="ARBA" id="ARBA00004289"/>
    </source>
</evidence>
<evidence type="ECO:0000313" key="20">
    <source>
        <dbReference type="EMBL" id="KAK3792821.1"/>
    </source>
</evidence>
<dbReference type="SMART" id="SM00136">
    <property type="entry name" value="LamNT"/>
    <property type="match status" value="1"/>
</dbReference>
<reference evidence="20" key="1">
    <citation type="journal article" date="2023" name="G3 (Bethesda)">
        <title>A reference genome for the long-term kleptoplast-retaining sea slug Elysia crispata morphotype clarki.</title>
        <authorList>
            <person name="Eastman K.E."/>
            <person name="Pendleton A.L."/>
            <person name="Shaikh M.A."/>
            <person name="Suttiyut T."/>
            <person name="Ogas R."/>
            <person name="Tomko P."/>
            <person name="Gavelis G."/>
            <person name="Widhalm J.R."/>
            <person name="Wisecaver J.H."/>
        </authorList>
    </citation>
    <scope>NUCLEOTIDE SEQUENCE</scope>
    <source>
        <strain evidence="20">ECLA1</strain>
    </source>
</reference>
<dbReference type="FunFam" id="2.10.25.10:FF:000090">
    <property type="entry name" value="laminin subunit alpha"/>
    <property type="match status" value="2"/>
</dbReference>
<evidence type="ECO:0000256" key="17">
    <source>
        <dbReference type="SAM" id="MobiDB-lite"/>
    </source>
</evidence>
<dbReference type="GO" id="GO:0060171">
    <property type="term" value="C:stereocilium membrane"/>
    <property type="evidence" value="ECO:0007669"/>
    <property type="project" value="UniProtKB-SubCell"/>
</dbReference>
<comment type="caution">
    <text evidence="16">Lacks conserved residue(s) required for the propagation of feature annotation.</text>
</comment>
<feature type="disulfide bond" evidence="16">
    <location>
        <begin position="1306"/>
        <end position="1315"/>
    </location>
</feature>
<keyword evidence="21" id="KW-1185">Reference proteome</keyword>
<dbReference type="PROSITE" id="PS01248">
    <property type="entry name" value="EGF_LAM_1"/>
    <property type="match status" value="5"/>
</dbReference>
<evidence type="ECO:0000256" key="8">
    <source>
        <dbReference type="ARBA" id="ARBA00022740"/>
    </source>
</evidence>
<evidence type="ECO:0000256" key="16">
    <source>
        <dbReference type="PROSITE-ProRule" id="PRU00460"/>
    </source>
</evidence>
<dbReference type="PRINTS" id="PR00011">
    <property type="entry name" value="EGFLAMININ"/>
</dbReference>
<feature type="disulfide bond" evidence="16">
    <location>
        <begin position="1037"/>
        <end position="1046"/>
    </location>
</feature>